<protein>
    <submittedName>
        <fullName evidence="2">25S rRNA (Uridine(2843)-N(3))-methyltransferase</fullName>
    </submittedName>
</protein>
<gene>
    <name evidence="2" type="primary">BMT6</name>
    <name evidence="2" type="ORF">LOCC1_G000630</name>
</gene>
<evidence type="ECO:0000256" key="1">
    <source>
        <dbReference type="SAM" id="MobiDB-lite"/>
    </source>
</evidence>
<organism evidence="2 3">
    <name type="scientific">Lachnellula occidentalis</name>
    <dbReference type="NCBI Taxonomy" id="215460"/>
    <lineage>
        <taxon>Eukaryota</taxon>
        <taxon>Fungi</taxon>
        <taxon>Dikarya</taxon>
        <taxon>Ascomycota</taxon>
        <taxon>Pezizomycotina</taxon>
        <taxon>Leotiomycetes</taxon>
        <taxon>Helotiales</taxon>
        <taxon>Lachnaceae</taxon>
        <taxon>Lachnellula</taxon>
    </lineage>
</organism>
<dbReference type="InterPro" id="IPR021463">
    <property type="entry name" value="Methyltransf_34"/>
</dbReference>
<comment type="caution">
    <text evidence="2">The sequence shown here is derived from an EMBL/GenBank/DDBJ whole genome shotgun (WGS) entry which is preliminary data.</text>
</comment>
<keyword evidence="2" id="KW-0489">Methyltransferase</keyword>
<dbReference type="AlphaFoldDB" id="A0A8H8UKQ0"/>
<sequence>MGKFAKNYGKVVGKDADGYPGWKGPSYVKKPEPPKPKKKSAKGSTSTSTETNEENGDSAKEPTIPIELQQLLLNIFRDAFPGLLTSGTLQPLLQEVKAALYERDFSRAFGKSEYLEAYTVRWSPSRALCYLSVLADIRKYLTEIVQQAPDCQETLKTAETNADSQNVNLDPATPPADVAKPGLNTACFGGGSAEVLAFGGFSRYMLDASRIHNRETDSLTDGEPPMMTNLSISDKFPKVNLLLLDIAQWEDVVHQLHSGLAKPPILSKYASATARATNSALLADGDMSTMFRSEDVLATTQDQFNDLLGKGPMLLTLLFTLNELYTTSIGKTTAFLLKMTMAAKPGSLLLVVDSPGSYSETNIGTEAKKYPMSWLIDHTLLEAQISKAAKEDGEKAIPASWVKLVSEDAKWFRMPEDLRYPIPLENMRSSSHEIMGEIERGTVTVTRISTPSLFSIIIHYS</sequence>
<dbReference type="GO" id="GO:0008168">
    <property type="term" value="F:methyltransferase activity"/>
    <property type="evidence" value="ECO:0007669"/>
    <property type="project" value="UniProtKB-KW"/>
</dbReference>
<proteinExistence type="predicted"/>
<dbReference type="OrthoDB" id="6419443at2759"/>
<evidence type="ECO:0000313" key="3">
    <source>
        <dbReference type="Proteomes" id="UP000443090"/>
    </source>
</evidence>
<dbReference type="EMBL" id="QGMI01000006">
    <property type="protein sequence ID" value="TVY49762.1"/>
    <property type="molecule type" value="Genomic_DNA"/>
</dbReference>
<name>A0A8H8UKQ0_9HELO</name>
<reference evidence="2 3" key="1">
    <citation type="submission" date="2018-05" db="EMBL/GenBank/DDBJ databases">
        <title>Genome sequencing and assembly of the regulated plant pathogen Lachnellula willkommii and related sister species for the development of diagnostic species identification markers.</title>
        <authorList>
            <person name="Giroux E."/>
            <person name="Bilodeau G."/>
        </authorList>
    </citation>
    <scope>NUCLEOTIDE SEQUENCE [LARGE SCALE GENOMIC DNA]</scope>
    <source>
        <strain evidence="2 3">CBS 160.35</strain>
    </source>
</reference>
<feature type="region of interest" description="Disordered" evidence="1">
    <location>
        <begin position="1"/>
        <end position="63"/>
    </location>
</feature>
<dbReference type="Proteomes" id="UP000443090">
    <property type="component" value="Unassembled WGS sequence"/>
</dbReference>
<accession>A0A8H8UKQ0</accession>
<keyword evidence="3" id="KW-1185">Reference proteome</keyword>
<dbReference type="Pfam" id="PF11312">
    <property type="entry name" value="Methyltransf_34"/>
    <property type="match status" value="1"/>
</dbReference>
<evidence type="ECO:0000313" key="2">
    <source>
        <dbReference type="EMBL" id="TVY49762.1"/>
    </source>
</evidence>
<dbReference type="GO" id="GO:0032259">
    <property type="term" value="P:methylation"/>
    <property type="evidence" value="ECO:0007669"/>
    <property type="project" value="UniProtKB-KW"/>
</dbReference>
<keyword evidence="2" id="KW-0808">Transferase</keyword>